<comment type="similarity">
    <text evidence="2 6">Belongs to the CDC50/LEM3 family.</text>
</comment>
<reference evidence="9" key="1">
    <citation type="submission" date="2017-02" db="UniProtKB">
        <authorList>
            <consortium name="WormBaseParasite"/>
        </authorList>
    </citation>
    <scope>IDENTIFICATION</scope>
</reference>
<dbReference type="GO" id="GO:0005794">
    <property type="term" value="C:Golgi apparatus"/>
    <property type="evidence" value="ECO:0007669"/>
    <property type="project" value="TreeGrafter"/>
</dbReference>
<proteinExistence type="inferred from homology"/>
<evidence type="ECO:0000313" key="8">
    <source>
        <dbReference type="Proteomes" id="UP000038045"/>
    </source>
</evidence>
<dbReference type="AlphaFoldDB" id="A0A0N4ZR79"/>
<dbReference type="GO" id="GO:0005783">
    <property type="term" value="C:endoplasmic reticulum"/>
    <property type="evidence" value="ECO:0007669"/>
    <property type="project" value="TreeGrafter"/>
</dbReference>
<evidence type="ECO:0000256" key="4">
    <source>
        <dbReference type="ARBA" id="ARBA00022989"/>
    </source>
</evidence>
<sequence>MIRNGETICNIIKQQKVKTWQPLPYLRSSVIIFLLISLIFLTIGILLFNDMKNIKEIVVEYTNCNGTNCNIDIIVNENMNGDVFFYYGLDNFYQNYRLYLKSRSDKQLLGDVMNTNKCFPYDKDNNSTPIAPCGAIANSMFNDTFQLFTNDNEKVPMTYKGIIWKSLLRKKYKNPPLIDNDLCLSFQNTTKPLNWVKNPCELDKENPNNNGFENVDFIIWMQTAALNNFRNLYRKLDRTGNVKFKNGLAMGNYTVNINNNYPVKQFNGRKYFIISTVSIFGGKNYFPPIAFLTVSGICIIFSITLIFLKYNPFLLNSISME</sequence>
<keyword evidence="5 6" id="KW-0472">Membrane</keyword>
<dbReference type="GO" id="GO:0005886">
    <property type="term" value="C:plasma membrane"/>
    <property type="evidence" value="ECO:0007669"/>
    <property type="project" value="TreeGrafter"/>
</dbReference>
<comment type="subcellular location">
    <subcellularLocation>
        <location evidence="1">Membrane</location>
        <topology evidence="1">Multi-pass membrane protein</topology>
    </subcellularLocation>
</comment>
<name>A0A0N4ZR79_PARTI</name>
<keyword evidence="4 7" id="KW-1133">Transmembrane helix</keyword>
<protein>
    <submittedName>
        <fullName evidence="9">Transmembrane protein 30A</fullName>
    </submittedName>
</protein>
<accession>A0A0N4ZR79</accession>
<evidence type="ECO:0000313" key="9">
    <source>
        <dbReference type="WBParaSite" id="PTRK_0001101400.1"/>
    </source>
</evidence>
<dbReference type="PANTHER" id="PTHR10926">
    <property type="entry name" value="CELL CYCLE CONTROL PROTEIN 50"/>
    <property type="match status" value="1"/>
</dbReference>
<keyword evidence="8" id="KW-1185">Reference proteome</keyword>
<organism evidence="8 9">
    <name type="scientific">Parastrongyloides trichosuri</name>
    <name type="common">Possum-specific nematode worm</name>
    <dbReference type="NCBI Taxonomy" id="131310"/>
    <lineage>
        <taxon>Eukaryota</taxon>
        <taxon>Metazoa</taxon>
        <taxon>Ecdysozoa</taxon>
        <taxon>Nematoda</taxon>
        <taxon>Chromadorea</taxon>
        <taxon>Rhabditida</taxon>
        <taxon>Tylenchina</taxon>
        <taxon>Panagrolaimomorpha</taxon>
        <taxon>Strongyloidoidea</taxon>
        <taxon>Strongyloididae</taxon>
        <taxon>Parastrongyloides</taxon>
    </lineage>
</organism>
<evidence type="ECO:0000256" key="5">
    <source>
        <dbReference type="ARBA" id="ARBA00023136"/>
    </source>
</evidence>
<feature type="transmembrane region" description="Helical" evidence="7">
    <location>
        <begin position="289"/>
        <end position="310"/>
    </location>
</feature>
<dbReference type="WBParaSite" id="PTRK_0001101400.1">
    <property type="protein sequence ID" value="PTRK_0001101400.1"/>
    <property type="gene ID" value="PTRK_0001101400"/>
</dbReference>
<evidence type="ECO:0000256" key="3">
    <source>
        <dbReference type="ARBA" id="ARBA00022692"/>
    </source>
</evidence>
<dbReference type="InterPro" id="IPR005045">
    <property type="entry name" value="CDC50/LEM3_fam"/>
</dbReference>
<evidence type="ECO:0000256" key="2">
    <source>
        <dbReference type="ARBA" id="ARBA00009457"/>
    </source>
</evidence>
<dbReference type="PIRSF" id="PIRSF015840">
    <property type="entry name" value="DUF284_TM_euk"/>
    <property type="match status" value="1"/>
</dbReference>
<dbReference type="Proteomes" id="UP000038045">
    <property type="component" value="Unplaced"/>
</dbReference>
<evidence type="ECO:0000256" key="7">
    <source>
        <dbReference type="SAM" id="Phobius"/>
    </source>
</evidence>
<dbReference type="Pfam" id="PF03381">
    <property type="entry name" value="CDC50"/>
    <property type="match status" value="1"/>
</dbReference>
<dbReference type="PANTHER" id="PTHR10926:SF0">
    <property type="entry name" value="CDC50, ISOFORM A"/>
    <property type="match status" value="1"/>
</dbReference>
<keyword evidence="3 7" id="KW-0812">Transmembrane</keyword>
<evidence type="ECO:0000256" key="1">
    <source>
        <dbReference type="ARBA" id="ARBA00004141"/>
    </source>
</evidence>
<feature type="transmembrane region" description="Helical" evidence="7">
    <location>
        <begin position="25"/>
        <end position="48"/>
    </location>
</feature>
<dbReference type="STRING" id="131310.A0A0N4ZR79"/>
<evidence type="ECO:0000256" key="6">
    <source>
        <dbReference type="PIRNR" id="PIRNR015840"/>
    </source>
</evidence>